<evidence type="ECO:0000313" key="3">
    <source>
        <dbReference type="Proteomes" id="UP000550707"/>
    </source>
</evidence>
<accession>A0A7J8GKT2</accession>
<evidence type="ECO:0000313" key="2">
    <source>
        <dbReference type="EMBL" id="KAF6460537.1"/>
    </source>
</evidence>
<dbReference type="EMBL" id="JACASF010000009">
    <property type="protein sequence ID" value="KAF6460537.1"/>
    <property type="molecule type" value="Genomic_DNA"/>
</dbReference>
<reference evidence="2 3" key="1">
    <citation type="journal article" date="2020" name="Nature">
        <title>Six reference-quality genomes reveal evolution of bat adaptations.</title>
        <authorList>
            <person name="Jebb D."/>
            <person name="Huang Z."/>
            <person name="Pippel M."/>
            <person name="Hughes G.M."/>
            <person name="Lavrichenko K."/>
            <person name="Devanna P."/>
            <person name="Winkler S."/>
            <person name="Jermiin L.S."/>
            <person name="Skirmuntt E.C."/>
            <person name="Katzourakis A."/>
            <person name="Burkitt-Gray L."/>
            <person name="Ray D.A."/>
            <person name="Sullivan K.A.M."/>
            <person name="Roscito J.G."/>
            <person name="Kirilenko B.M."/>
            <person name="Davalos L.M."/>
            <person name="Corthals A.P."/>
            <person name="Power M.L."/>
            <person name="Jones G."/>
            <person name="Ransome R.D."/>
            <person name="Dechmann D.K.N."/>
            <person name="Locatelli A.G."/>
            <person name="Puechmaille S.J."/>
            <person name="Fedrigo O."/>
            <person name="Jarvis E.D."/>
            <person name="Hiller M."/>
            <person name="Vernes S.C."/>
            <person name="Myers E.W."/>
            <person name="Teeling E.C."/>
        </authorList>
    </citation>
    <scope>NUCLEOTIDE SEQUENCE [LARGE SCALE GENOMIC DNA]</scope>
    <source>
        <strain evidence="2">MMolMol1</strain>
        <tissue evidence="2">Muscle</tissue>
    </source>
</reference>
<protein>
    <submittedName>
        <fullName evidence="2">Uncharacterized protein</fullName>
    </submittedName>
</protein>
<gene>
    <name evidence="2" type="ORF">HJG59_011451</name>
</gene>
<name>A0A7J8GKT2_MOLMO</name>
<comment type="caution">
    <text evidence="2">The sequence shown here is derived from an EMBL/GenBank/DDBJ whole genome shotgun (WGS) entry which is preliminary data.</text>
</comment>
<dbReference type="Proteomes" id="UP000550707">
    <property type="component" value="Unassembled WGS sequence"/>
</dbReference>
<keyword evidence="3" id="KW-1185">Reference proteome</keyword>
<dbReference type="AlphaFoldDB" id="A0A7J8GKT2"/>
<feature type="region of interest" description="Disordered" evidence="1">
    <location>
        <begin position="102"/>
        <end position="123"/>
    </location>
</feature>
<dbReference type="InParanoid" id="A0A7J8GKT2"/>
<sequence length="123" mass="13961">MPGRMCHSLEISGKTSSRKVWSWPGHCLPQHPRPLDHLCRLSEGSRLFWRRKSLPENWSKNREEPTCYPSCEKNPVLVGECGEQHQLVKDFETEGTAIIESLPSSSPLTIDSGTFAQWNSTQP</sequence>
<organism evidence="2 3">
    <name type="scientific">Molossus molossus</name>
    <name type="common">Pallas' mastiff bat</name>
    <name type="synonym">Vespertilio molossus</name>
    <dbReference type="NCBI Taxonomy" id="27622"/>
    <lineage>
        <taxon>Eukaryota</taxon>
        <taxon>Metazoa</taxon>
        <taxon>Chordata</taxon>
        <taxon>Craniata</taxon>
        <taxon>Vertebrata</taxon>
        <taxon>Euteleostomi</taxon>
        <taxon>Mammalia</taxon>
        <taxon>Eutheria</taxon>
        <taxon>Laurasiatheria</taxon>
        <taxon>Chiroptera</taxon>
        <taxon>Yangochiroptera</taxon>
        <taxon>Molossidae</taxon>
        <taxon>Molossus</taxon>
    </lineage>
</organism>
<proteinExistence type="predicted"/>
<evidence type="ECO:0000256" key="1">
    <source>
        <dbReference type="SAM" id="MobiDB-lite"/>
    </source>
</evidence>